<dbReference type="PANTHER" id="PTHR42792:SF1">
    <property type="entry name" value="FLAGELLAR HOOK-ASSOCIATED PROTEIN 3"/>
    <property type="match status" value="1"/>
</dbReference>
<organism evidence="6 7">
    <name type="scientific">Xenophilus arseniciresistens</name>
    <dbReference type="NCBI Taxonomy" id="1283306"/>
    <lineage>
        <taxon>Bacteria</taxon>
        <taxon>Pseudomonadati</taxon>
        <taxon>Pseudomonadota</taxon>
        <taxon>Betaproteobacteria</taxon>
        <taxon>Burkholderiales</taxon>
        <taxon>Comamonadaceae</taxon>
        <taxon>Xenophilus</taxon>
    </lineage>
</organism>
<comment type="caution">
    <text evidence="6">The sequence shown here is derived from an EMBL/GenBank/DDBJ whole genome shotgun (WGS) entry which is preliminary data.</text>
</comment>
<dbReference type="InterPro" id="IPR001029">
    <property type="entry name" value="Flagellin_N"/>
</dbReference>
<dbReference type="NCBIfam" id="TIGR02550">
    <property type="entry name" value="flagell_flgL"/>
    <property type="match status" value="1"/>
</dbReference>
<proteinExistence type="inferred from homology"/>
<dbReference type="EMBL" id="JAQIPB010000001">
    <property type="protein sequence ID" value="MDA7415260.1"/>
    <property type="molecule type" value="Genomic_DNA"/>
</dbReference>
<evidence type="ECO:0000256" key="4">
    <source>
        <dbReference type="ARBA" id="ARBA00023143"/>
    </source>
</evidence>
<name>A0AAE3N3U4_9BURK</name>
<evidence type="ECO:0000313" key="6">
    <source>
        <dbReference type="EMBL" id="MDA7415260.1"/>
    </source>
</evidence>
<evidence type="ECO:0000256" key="1">
    <source>
        <dbReference type="ARBA" id="ARBA00004365"/>
    </source>
</evidence>
<accession>A0AAE3N3U4</accession>
<dbReference type="PANTHER" id="PTHR42792">
    <property type="entry name" value="FLAGELLIN"/>
    <property type="match status" value="1"/>
</dbReference>
<keyword evidence="4" id="KW-0975">Bacterial flagellum</keyword>
<protein>
    <submittedName>
        <fullName evidence="6">Flagellar hook-associated protein FlgL</fullName>
    </submittedName>
</protein>
<dbReference type="InterPro" id="IPR013384">
    <property type="entry name" value="Flagell_FlgL"/>
</dbReference>
<reference evidence="6" key="1">
    <citation type="submission" date="2023-01" db="EMBL/GenBank/DDBJ databases">
        <title>Xenophilus mangrovi sp. nov., isolated from soil of Mangrove nature reserve.</title>
        <authorList>
            <person name="Xu S."/>
            <person name="Liu Z."/>
            <person name="Xu Y."/>
        </authorList>
    </citation>
    <scope>NUCLEOTIDE SEQUENCE</scope>
    <source>
        <strain evidence="6">YW8</strain>
    </source>
</reference>
<dbReference type="AlphaFoldDB" id="A0AAE3N3U4"/>
<evidence type="ECO:0000259" key="5">
    <source>
        <dbReference type="Pfam" id="PF00669"/>
    </source>
</evidence>
<keyword evidence="6" id="KW-0282">Flagellum</keyword>
<keyword evidence="7" id="KW-1185">Reference proteome</keyword>
<dbReference type="GO" id="GO:0005198">
    <property type="term" value="F:structural molecule activity"/>
    <property type="evidence" value="ECO:0007669"/>
    <property type="project" value="InterPro"/>
</dbReference>
<dbReference type="GO" id="GO:0071973">
    <property type="term" value="P:bacterial-type flagellum-dependent cell motility"/>
    <property type="evidence" value="ECO:0007669"/>
    <property type="project" value="InterPro"/>
</dbReference>
<dbReference type="GO" id="GO:0009424">
    <property type="term" value="C:bacterial-type flagellum hook"/>
    <property type="evidence" value="ECO:0007669"/>
    <property type="project" value="InterPro"/>
</dbReference>
<dbReference type="Gene3D" id="1.20.1330.10">
    <property type="entry name" value="f41 fragment of flagellin, N-terminal domain"/>
    <property type="match status" value="2"/>
</dbReference>
<evidence type="ECO:0000256" key="3">
    <source>
        <dbReference type="ARBA" id="ARBA00005709"/>
    </source>
</evidence>
<comment type="subcellular location">
    <subcellularLocation>
        <location evidence="1">Bacterial flagellum</location>
    </subcellularLocation>
    <subcellularLocation>
        <location evidence="2">Secreted</location>
    </subcellularLocation>
</comment>
<dbReference type="RefSeq" id="WP_271426520.1">
    <property type="nucleotide sequence ID" value="NZ_JAQIPB010000001.1"/>
</dbReference>
<dbReference type="Pfam" id="PF00669">
    <property type="entry name" value="Flagellin_N"/>
    <property type="match status" value="1"/>
</dbReference>
<evidence type="ECO:0000256" key="2">
    <source>
        <dbReference type="ARBA" id="ARBA00004613"/>
    </source>
</evidence>
<evidence type="ECO:0000313" key="7">
    <source>
        <dbReference type="Proteomes" id="UP001212602"/>
    </source>
</evidence>
<keyword evidence="6" id="KW-0969">Cilium</keyword>
<keyword evidence="6" id="KW-0966">Cell projection</keyword>
<dbReference type="SUPFAM" id="SSF64518">
    <property type="entry name" value="Phase 1 flagellin"/>
    <property type="match status" value="1"/>
</dbReference>
<dbReference type="GO" id="GO:0005576">
    <property type="term" value="C:extracellular region"/>
    <property type="evidence" value="ECO:0007669"/>
    <property type="project" value="UniProtKB-SubCell"/>
</dbReference>
<comment type="similarity">
    <text evidence="3">Belongs to the bacterial flagellin family.</text>
</comment>
<feature type="domain" description="Flagellin N-terminal" evidence="5">
    <location>
        <begin position="8"/>
        <end position="143"/>
    </location>
</feature>
<gene>
    <name evidence="6" type="primary">flgL</name>
    <name evidence="6" type="ORF">PGB34_02680</name>
</gene>
<dbReference type="InterPro" id="IPR001492">
    <property type="entry name" value="Flagellin"/>
</dbReference>
<sequence>MAGFTTRISSANTYDNALEQLMSRQSQLSKLQAQLSASKRVLRPSDDPTAAAQAERAITRQARVASEQRSLEVQRNAITVAESTLGDAVAAVQSFRTLVLQANSGTTSSADRASIAQQLVALRDQLLGYANAKDSNGLPLFGGLGSSAQPFVDGGGVSFDGIAGQSASSDVGVPAALDGFATWMDVPTGNGVFGIARAGGGTVGTGGVSTDAGQVRNPAELTGHRYEVRFSVADGLTTYDVVDLDSNSAVQTGQPYQSGQAISFDGLSFVASGTPAQGDALSITPSTRSSLFGVLDQAIATVREDSGAQLNQGVAQALAQIDAGMARLSASRGRAGDLLNQVDNIAARQESRAVQLESDRSRAEDLDVVKALSEFQTQQTVYSAALGSYAQIQKLSLFNFIS</sequence>
<dbReference type="Proteomes" id="UP001212602">
    <property type="component" value="Unassembled WGS sequence"/>
</dbReference>